<organism evidence="1 2">
    <name type="scientific">Hypoxylon rubiginosum</name>
    <dbReference type="NCBI Taxonomy" id="110542"/>
    <lineage>
        <taxon>Eukaryota</taxon>
        <taxon>Fungi</taxon>
        <taxon>Dikarya</taxon>
        <taxon>Ascomycota</taxon>
        <taxon>Pezizomycotina</taxon>
        <taxon>Sordariomycetes</taxon>
        <taxon>Xylariomycetidae</taxon>
        <taxon>Xylariales</taxon>
        <taxon>Hypoxylaceae</taxon>
        <taxon>Hypoxylon</taxon>
    </lineage>
</organism>
<dbReference type="EMBL" id="MU393508">
    <property type="protein sequence ID" value="KAI4863226.1"/>
    <property type="molecule type" value="Genomic_DNA"/>
</dbReference>
<reference evidence="1 2" key="1">
    <citation type="journal article" date="2022" name="New Phytol.">
        <title>Ecological generalism drives hyperdiversity of secondary metabolite gene clusters in xylarialean endophytes.</title>
        <authorList>
            <person name="Franco M.E.E."/>
            <person name="Wisecaver J.H."/>
            <person name="Arnold A.E."/>
            <person name="Ju Y.M."/>
            <person name="Slot J.C."/>
            <person name="Ahrendt S."/>
            <person name="Moore L.P."/>
            <person name="Eastman K.E."/>
            <person name="Scott K."/>
            <person name="Konkel Z."/>
            <person name="Mondo S.J."/>
            <person name="Kuo A."/>
            <person name="Hayes R.D."/>
            <person name="Haridas S."/>
            <person name="Andreopoulos B."/>
            <person name="Riley R."/>
            <person name="LaButti K."/>
            <person name="Pangilinan J."/>
            <person name="Lipzen A."/>
            <person name="Amirebrahimi M."/>
            <person name="Yan J."/>
            <person name="Adam C."/>
            <person name="Keymanesh K."/>
            <person name="Ng V."/>
            <person name="Louie K."/>
            <person name="Northen T."/>
            <person name="Drula E."/>
            <person name="Henrissat B."/>
            <person name="Hsieh H.M."/>
            <person name="Youens-Clark K."/>
            <person name="Lutzoni F."/>
            <person name="Miadlikowska J."/>
            <person name="Eastwood D.C."/>
            <person name="Hamelin R.C."/>
            <person name="Grigoriev I.V."/>
            <person name="U'Ren J.M."/>
        </authorList>
    </citation>
    <scope>NUCLEOTIDE SEQUENCE [LARGE SCALE GENOMIC DNA]</scope>
    <source>
        <strain evidence="1 2">CBS 119005</strain>
    </source>
</reference>
<evidence type="ECO:0000313" key="1">
    <source>
        <dbReference type="EMBL" id="KAI4863226.1"/>
    </source>
</evidence>
<evidence type="ECO:0000313" key="2">
    <source>
        <dbReference type="Proteomes" id="UP001497700"/>
    </source>
</evidence>
<dbReference type="Proteomes" id="UP001497700">
    <property type="component" value="Unassembled WGS sequence"/>
</dbReference>
<protein>
    <submittedName>
        <fullName evidence="1">Uncharacterized protein</fullName>
    </submittedName>
</protein>
<sequence>MDSCLALLFYQALLVLADHLVIYLFSSLLLLRPRGVKYIVSCAAADYYDCVHARRGISARYGHICSFALHQIRI</sequence>
<proteinExistence type="predicted"/>
<comment type="caution">
    <text evidence="1">The sequence shown here is derived from an EMBL/GenBank/DDBJ whole genome shotgun (WGS) entry which is preliminary data.</text>
</comment>
<keyword evidence="2" id="KW-1185">Reference proteome</keyword>
<name>A0ACB9YUV1_9PEZI</name>
<gene>
    <name evidence="1" type="ORF">F4820DRAFT_427666</name>
</gene>
<accession>A0ACB9YUV1</accession>